<dbReference type="AlphaFoldDB" id="A0A3P1T888"/>
<dbReference type="OrthoDB" id="9775208at2"/>
<evidence type="ECO:0000256" key="2">
    <source>
        <dbReference type="ARBA" id="ARBA00022679"/>
    </source>
</evidence>
<dbReference type="InterPro" id="IPR001296">
    <property type="entry name" value="Glyco_trans_1"/>
</dbReference>
<dbReference type="EMBL" id="RQZG01000009">
    <property type="protein sequence ID" value="RRD04653.1"/>
    <property type="molecule type" value="Genomic_DNA"/>
</dbReference>
<keyword evidence="1" id="KW-0328">Glycosyltransferase</keyword>
<dbReference type="PANTHER" id="PTHR12526:SF510">
    <property type="entry name" value="D-INOSITOL 3-PHOSPHATE GLYCOSYLTRANSFERASE"/>
    <property type="match status" value="1"/>
</dbReference>
<dbReference type="SUPFAM" id="SSF53756">
    <property type="entry name" value="UDP-Glycosyltransferase/glycogen phosphorylase"/>
    <property type="match status" value="1"/>
</dbReference>
<dbReference type="PANTHER" id="PTHR12526">
    <property type="entry name" value="GLYCOSYLTRANSFERASE"/>
    <property type="match status" value="1"/>
</dbReference>
<keyword evidence="2 4" id="KW-0808">Transferase</keyword>
<gene>
    <name evidence="4" type="ORF">EII34_08890</name>
</gene>
<dbReference type="Proteomes" id="UP000280819">
    <property type="component" value="Unassembled WGS sequence"/>
</dbReference>
<protein>
    <submittedName>
        <fullName evidence="4">Glycosyltransferase</fullName>
    </submittedName>
</protein>
<name>A0A3P1T888_9ACTN</name>
<evidence type="ECO:0000259" key="3">
    <source>
        <dbReference type="Pfam" id="PF00534"/>
    </source>
</evidence>
<evidence type="ECO:0000256" key="1">
    <source>
        <dbReference type="ARBA" id="ARBA00022676"/>
    </source>
</evidence>
<sequence>MIRRRIVLLTAKYPWGPGEEFITPELPHWVRDDVDLTIMPWESTDWQREVPDGIRVDGRLDRLRRTQWRKALAVQAFRGGTWRELLATVGTGHLHPKAWWRTLVPAAAAELTRAALESLARDHGTIDVAYSYWFDHQTLGALQARATGNVRAVVSRAHRYDIQEPISPDGRLPFRRWMAPRIDLLAPISDGGLTLARDLFGALPGNSRTFRLGVPIGEHTAPTPEDPNVIHLLSVSTFTPVKRVPQLVHTVKELAARCPGSRIVWCHAGSGPLEAETHRLALDLGVEVEWLGQLDREALAEVYRSRPWNFIVNVSSSEGVPVSLMEAMERAIPVAATAVGSTDELVAPPGGILLEPDGTPSQWAEAIQGGLGRSADPAWRQGFRDEVTAHWNEERNQRAFVDALVELAQR</sequence>
<proteinExistence type="predicted"/>
<feature type="domain" description="Glycosyl transferase family 1" evidence="3">
    <location>
        <begin position="225"/>
        <end position="368"/>
    </location>
</feature>
<evidence type="ECO:0000313" key="5">
    <source>
        <dbReference type="Proteomes" id="UP000280819"/>
    </source>
</evidence>
<dbReference type="RefSeq" id="WP_124844805.1">
    <property type="nucleotide sequence ID" value="NZ_RQZG01000009.1"/>
</dbReference>
<accession>A0A3P1T888</accession>
<dbReference type="Pfam" id="PF00534">
    <property type="entry name" value="Glycos_transf_1"/>
    <property type="match status" value="1"/>
</dbReference>
<organism evidence="4 5">
    <name type="scientific">Arachnia propionica</name>
    <dbReference type="NCBI Taxonomy" id="1750"/>
    <lineage>
        <taxon>Bacteria</taxon>
        <taxon>Bacillati</taxon>
        <taxon>Actinomycetota</taxon>
        <taxon>Actinomycetes</taxon>
        <taxon>Propionibacteriales</taxon>
        <taxon>Propionibacteriaceae</taxon>
        <taxon>Arachnia</taxon>
    </lineage>
</organism>
<dbReference type="Gene3D" id="3.40.50.2000">
    <property type="entry name" value="Glycogen Phosphorylase B"/>
    <property type="match status" value="2"/>
</dbReference>
<reference evidence="4 5" key="1">
    <citation type="submission" date="2018-11" db="EMBL/GenBank/DDBJ databases">
        <title>Genomes From Bacteria Associated with the Canine Oral Cavity: a Test Case for Automated Genome-Based Taxonomic Assignment.</title>
        <authorList>
            <person name="Coil D.A."/>
            <person name="Jospin G."/>
            <person name="Darling A.E."/>
            <person name="Wallis C."/>
            <person name="Davis I.J."/>
            <person name="Harris S."/>
            <person name="Eisen J.A."/>
            <person name="Holcombe L.J."/>
            <person name="O'Flynn C."/>
        </authorList>
    </citation>
    <scope>NUCLEOTIDE SEQUENCE [LARGE SCALE GENOMIC DNA]</scope>
    <source>
        <strain evidence="4 5">OH887_COT-365</strain>
    </source>
</reference>
<comment type="caution">
    <text evidence="4">The sequence shown here is derived from an EMBL/GenBank/DDBJ whole genome shotgun (WGS) entry which is preliminary data.</text>
</comment>
<evidence type="ECO:0000313" key="4">
    <source>
        <dbReference type="EMBL" id="RRD04653.1"/>
    </source>
</evidence>
<dbReference type="GO" id="GO:0016757">
    <property type="term" value="F:glycosyltransferase activity"/>
    <property type="evidence" value="ECO:0007669"/>
    <property type="project" value="UniProtKB-KW"/>
</dbReference>